<keyword evidence="6" id="KW-0540">Nuclease</keyword>
<keyword evidence="6" id="KW-0378">Hydrolase</keyword>
<evidence type="ECO:0000256" key="4">
    <source>
        <dbReference type="SAM" id="Coils"/>
    </source>
</evidence>
<dbReference type="GO" id="GO:0016887">
    <property type="term" value="F:ATP hydrolysis activity"/>
    <property type="evidence" value="ECO:0007669"/>
    <property type="project" value="InterPro"/>
</dbReference>
<reference evidence="6 7" key="1">
    <citation type="submission" date="2016-10" db="EMBL/GenBank/DDBJ databases">
        <authorList>
            <person name="Varghese N."/>
            <person name="Submissions S."/>
        </authorList>
    </citation>
    <scope>NUCLEOTIDE SEQUENCE [LARGE SCALE GENOMIC DNA]</scope>
    <source>
        <strain evidence="6 7">IBRC-M10081</strain>
    </source>
</reference>
<protein>
    <recommendedName>
        <fullName evidence="3">Nuclease SbcCD subunit C</fullName>
    </recommendedName>
</protein>
<dbReference type="GO" id="GO:0004527">
    <property type="term" value="F:exonuclease activity"/>
    <property type="evidence" value="ECO:0007669"/>
    <property type="project" value="UniProtKB-KW"/>
</dbReference>
<dbReference type="Proteomes" id="UP000243605">
    <property type="component" value="Unassembled WGS sequence"/>
</dbReference>
<proteinExistence type="inferred from homology"/>
<feature type="domain" description="Rad50/SbcC-type AAA" evidence="5">
    <location>
        <begin position="5"/>
        <end position="263"/>
    </location>
</feature>
<feature type="coiled-coil region" evidence="4">
    <location>
        <begin position="680"/>
        <end position="751"/>
    </location>
</feature>
<dbReference type="GO" id="GO:0006302">
    <property type="term" value="P:double-strand break repair"/>
    <property type="evidence" value="ECO:0007669"/>
    <property type="project" value="InterPro"/>
</dbReference>
<dbReference type="PANTHER" id="PTHR32114:SF2">
    <property type="entry name" value="ABC TRANSPORTER ABCH.3"/>
    <property type="match status" value="1"/>
</dbReference>
<dbReference type="RefSeq" id="WP_180366187.1">
    <property type="nucleotide sequence ID" value="NZ_FOIT01000001.1"/>
</dbReference>
<keyword evidence="6" id="KW-0269">Exonuclease</keyword>
<keyword evidence="4" id="KW-0175">Coiled coil</keyword>
<feature type="coiled-coil region" evidence="4">
    <location>
        <begin position="285"/>
        <end position="474"/>
    </location>
</feature>
<dbReference type="PANTHER" id="PTHR32114">
    <property type="entry name" value="ABC TRANSPORTER ABCH.3"/>
    <property type="match status" value="1"/>
</dbReference>
<evidence type="ECO:0000256" key="3">
    <source>
        <dbReference type="ARBA" id="ARBA00013368"/>
    </source>
</evidence>
<dbReference type="EMBL" id="FOIT01000001">
    <property type="protein sequence ID" value="SEV86262.1"/>
    <property type="molecule type" value="Genomic_DNA"/>
</dbReference>
<feature type="coiled-coil region" evidence="4">
    <location>
        <begin position="227"/>
        <end position="261"/>
    </location>
</feature>
<feature type="coiled-coil region" evidence="4">
    <location>
        <begin position="517"/>
        <end position="587"/>
    </location>
</feature>
<evidence type="ECO:0000259" key="5">
    <source>
        <dbReference type="Pfam" id="PF13476"/>
    </source>
</evidence>
<accession>A0A662Z2V7</accession>
<dbReference type="Pfam" id="PF13558">
    <property type="entry name" value="SbcC_Walker_B"/>
    <property type="match status" value="1"/>
</dbReference>
<dbReference type="Pfam" id="PF13476">
    <property type="entry name" value="AAA_23"/>
    <property type="match status" value="1"/>
</dbReference>
<evidence type="ECO:0000256" key="2">
    <source>
        <dbReference type="ARBA" id="ARBA00011322"/>
    </source>
</evidence>
<gene>
    <name evidence="6" type="ORF">SAMN05192557_0569</name>
</gene>
<evidence type="ECO:0000256" key="1">
    <source>
        <dbReference type="ARBA" id="ARBA00006930"/>
    </source>
</evidence>
<evidence type="ECO:0000313" key="7">
    <source>
        <dbReference type="Proteomes" id="UP000243605"/>
    </source>
</evidence>
<comment type="subunit">
    <text evidence="2">Heterodimer of SbcC and SbcD.</text>
</comment>
<keyword evidence="7" id="KW-1185">Reference proteome</keyword>
<dbReference type="InterPro" id="IPR038729">
    <property type="entry name" value="Rad50/SbcC_AAA"/>
</dbReference>
<sequence length="990" mass="114116">MRPIKLELQNFGPFRSETIDFSDLHGKMFLLTGPTGSGKSMIFNGILYALYGSDSRVKTLRSQFAAEDEKSVVRLEFEMGNKVYIVERTMTIYREEKSDVPPKALLMFKDGKTIASGMKAVSEAILEVVHLNEHQFKQILLLPQGAFKEFLVSSSDEKSKILSTIFSAERFIYFEKSLERDVKEERARIEKLYLKLDHIFSQVKYERLESDALPESLDQIQGFEQQLEFIDKVNALIEEKIKETEREAGAVKEKKEQLQTDIKSRETHNVAVAQYEQLIAEKSRLDEQKIVIETLKTKIEQHKNALIMKHPLRSYDGNLKSMENSREKIAQLTEAIDGLQTKKNDVERELETLKKNAASVEEKERYIRTTERFVEMDVYQDIDKKLEEHVMLCNKLEEEIAKLTTEQSHLEEKKKQLTFGDDEEEILANKLEAVNNEIVETNKQIKHEHLDTKIKEIDAQITDTENERIELLNSMNGKYSAEDRSAIEHLTKHLEEGDNCPICSRVIEKLPEYAFYDAATNEQLNTIQRNLEVLKDQRKSIEIEKQLLQKELKSDAELSLEELQAQLKEFEERQVSLSNSKKELKEKERAYYKNIESITELSNSLSLKKSDYNDKKNERDKLESTRSEFLKETKMESYAEFVEQHKSFVNQVDKHYAKRETLGKNLQTVNQNIAVSSDRLKYLQEQIVKEEEATRRLEGDLEAFLREQEIENIDVLRDILESDISEDETTVENYNNKLNEIKIKIASHIDAKTTERKVIQDDERDLLKELEVSHQTLVKHATLLKNDLHENNRLLEEIDTLGTTINEDIKTFERLNKVYEIIAGKGGHGISLHRFVLTYHLDRVLTHANIRLGDMTNGRYSLIRTNEANRKGSAAGLEIRVNDSFSGRSRHVDTLSGGETFQASLALALAINEIIIQSSGGIQLDTMLIDEGFGTLDQEALNHAIESLLGLEMSGKMVGIISHVEELKHRLEHKIEVIPNNDNSTTKLHV</sequence>
<dbReference type="AlphaFoldDB" id="A0A662Z2V7"/>
<name>A0A662Z2V7_9STAP</name>
<organism evidence="6 7">
    <name type="scientific">Aliicoccus persicus</name>
    <dbReference type="NCBI Taxonomy" id="930138"/>
    <lineage>
        <taxon>Bacteria</taxon>
        <taxon>Bacillati</taxon>
        <taxon>Bacillota</taxon>
        <taxon>Bacilli</taxon>
        <taxon>Bacillales</taxon>
        <taxon>Staphylococcaceae</taxon>
        <taxon>Aliicoccus</taxon>
    </lineage>
</organism>
<dbReference type="Gene3D" id="3.40.50.300">
    <property type="entry name" value="P-loop containing nucleotide triphosphate hydrolases"/>
    <property type="match status" value="2"/>
</dbReference>
<dbReference type="SUPFAM" id="SSF52540">
    <property type="entry name" value="P-loop containing nucleoside triphosphate hydrolases"/>
    <property type="match status" value="1"/>
</dbReference>
<dbReference type="InterPro" id="IPR027417">
    <property type="entry name" value="P-loop_NTPase"/>
</dbReference>
<comment type="similarity">
    <text evidence="1">Belongs to the SMC family. SbcC subfamily.</text>
</comment>
<evidence type="ECO:0000313" key="6">
    <source>
        <dbReference type="EMBL" id="SEV86262.1"/>
    </source>
</evidence>